<comment type="similarity">
    <text evidence="2">Belongs to the oxygen-dependent FAD-linked oxidoreductase family.</text>
</comment>
<dbReference type="Gene3D" id="3.40.462.20">
    <property type="match status" value="1"/>
</dbReference>
<dbReference type="AlphaFoldDB" id="A0A0R1PTP3"/>
<evidence type="ECO:0000259" key="6">
    <source>
        <dbReference type="PROSITE" id="PS51387"/>
    </source>
</evidence>
<dbReference type="Gene3D" id="3.30.43.10">
    <property type="entry name" value="Uridine Diphospho-n-acetylenolpyruvylglucosamine Reductase, domain 2"/>
    <property type="match status" value="1"/>
</dbReference>
<dbReference type="EMBL" id="AZEG01000066">
    <property type="protein sequence ID" value="KRL32826.1"/>
    <property type="molecule type" value="Genomic_DNA"/>
</dbReference>
<dbReference type="InterPro" id="IPR016166">
    <property type="entry name" value="FAD-bd_PCMH"/>
</dbReference>
<dbReference type="InterPro" id="IPR036318">
    <property type="entry name" value="FAD-bd_PCMH-like_sf"/>
</dbReference>
<proteinExistence type="inferred from homology"/>
<evidence type="ECO:0000313" key="8">
    <source>
        <dbReference type="Proteomes" id="UP000051155"/>
    </source>
</evidence>
<protein>
    <submittedName>
        <fullName evidence="7">FAD FMN-containing dehydrogenase</fullName>
    </submittedName>
</protein>
<dbReference type="Proteomes" id="UP000051155">
    <property type="component" value="Unassembled WGS sequence"/>
</dbReference>
<evidence type="ECO:0000256" key="3">
    <source>
        <dbReference type="ARBA" id="ARBA00022630"/>
    </source>
</evidence>
<evidence type="ECO:0000256" key="4">
    <source>
        <dbReference type="ARBA" id="ARBA00022827"/>
    </source>
</evidence>
<reference evidence="7 8" key="1">
    <citation type="journal article" date="2015" name="Genome Announc.">
        <title>Expanding the biotechnology potential of lactobacilli through comparative genomics of 213 strains and associated genera.</title>
        <authorList>
            <person name="Sun Z."/>
            <person name="Harris H.M."/>
            <person name="McCann A."/>
            <person name="Guo C."/>
            <person name="Argimon S."/>
            <person name="Zhang W."/>
            <person name="Yang X."/>
            <person name="Jeffery I.B."/>
            <person name="Cooney J.C."/>
            <person name="Kagawa T.F."/>
            <person name="Liu W."/>
            <person name="Song Y."/>
            <person name="Salvetti E."/>
            <person name="Wrobel A."/>
            <person name="Rasinkangas P."/>
            <person name="Parkhill J."/>
            <person name="Rea M.C."/>
            <person name="O'Sullivan O."/>
            <person name="Ritari J."/>
            <person name="Douillard F.P."/>
            <person name="Paul Ross R."/>
            <person name="Yang R."/>
            <person name="Briner A.E."/>
            <person name="Felis G.E."/>
            <person name="de Vos W.M."/>
            <person name="Barrangou R."/>
            <person name="Klaenhammer T.R."/>
            <person name="Caufield P.W."/>
            <person name="Cui Y."/>
            <person name="Zhang H."/>
            <person name="O'Toole P.W."/>
        </authorList>
    </citation>
    <scope>NUCLEOTIDE SEQUENCE [LARGE SCALE GENOMIC DNA]</scope>
    <source>
        <strain evidence="7 8">DSM 19971</strain>
    </source>
</reference>
<dbReference type="RefSeq" id="WP_057738838.1">
    <property type="nucleotide sequence ID" value="NZ_AZEG01000066.1"/>
</dbReference>
<dbReference type="InterPro" id="IPR016169">
    <property type="entry name" value="FAD-bd_PCMH_sub2"/>
</dbReference>
<keyword evidence="3" id="KW-0285">Flavoprotein</keyword>
<evidence type="ECO:0000256" key="1">
    <source>
        <dbReference type="ARBA" id="ARBA00001974"/>
    </source>
</evidence>
<comment type="caution">
    <text evidence="7">The sequence shown here is derived from an EMBL/GenBank/DDBJ whole genome shotgun (WGS) entry which is preliminary data.</text>
</comment>
<dbReference type="STRING" id="1423812.FD20_GL002212"/>
<dbReference type="SUPFAM" id="SSF56176">
    <property type="entry name" value="FAD-binding/transporter-associated domain-like"/>
    <property type="match status" value="1"/>
</dbReference>
<evidence type="ECO:0000313" key="7">
    <source>
        <dbReference type="EMBL" id="KRL32826.1"/>
    </source>
</evidence>
<name>A0A0R1PTP3_9LACO</name>
<keyword evidence="5" id="KW-0560">Oxidoreductase</keyword>
<dbReference type="Gene3D" id="3.30.465.10">
    <property type="match status" value="1"/>
</dbReference>
<dbReference type="PATRIC" id="fig|1423812.3.peg.2352"/>
<organism evidence="7 8">
    <name type="scientific">Liquorilactobacillus uvarum DSM 19971</name>
    <dbReference type="NCBI Taxonomy" id="1423812"/>
    <lineage>
        <taxon>Bacteria</taxon>
        <taxon>Bacillati</taxon>
        <taxon>Bacillota</taxon>
        <taxon>Bacilli</taxon>
        <taxon>Lactobacillales</taxon>
        <taxon>Lactobacillaceae</taxon>
        <taxon>Liquorilactobacillus</taxon>
    </lineage>
</organism>
<comment type="cofactor">
    <cofactor evidence="1">
        <name>FAD</name>
        <dbReference type="ChEBI" id="CHEBI:57692"/>
    </cofactor>
</comment>
<sequence>MNKKIKGSNWPQLPEELSNISITPTDARFDAMRSNYFRVGNPRLVIMAVTNSQVSETIKYITAVRKKTGSKVPFSVRSGGHGMTMSSVNDGGIILDISQMNEVTIVDEKSGLVRIQAGALWGDVAKILNPYQLVISSGDFGDTGVGGLATSGGIGLLVRNSGLTIDHIIGASLVTSDGKCHWIDEKHEPDLFWAIRGGSSQVGIVTEFLFKADRLVTQDKNFVSPVVVQNVKYLSKKLETFILKWQKWANSSSRRLSSMLMVTLNENGDYIFEATNIWAGSPNEQSKDIFEKSLKLGRTQNQEQQTMEYADLVKAPHEPHRGQQPVYVKNTLVKNFNAAIIDQIETILKNSFVMGIELRAIGGKLNEIKSEATPWDFREATGFVAMWADKNHARQAQKIFTLADQDGLGVYGAYSSDLSEKENSKVWPKPETRERLKNIMNAIDSEQLFDQGRNLNVKK</sequence>
<dbReference type="Pfam" id="PF01565">
    <property type="entry name" value="FAD_binding_4"/>
    <property type="match status" value="1"/>
</dbReference>
<dbReference type="GO" id="GO:0016491">
    <property type="term" value="F:oxidoreductase activity"/>
    <property type="evidence" value="ECO:0007669"/>
    <property type="project" value="UniProtKB-KW"/>
</dbReference>
<evidence type="ECO:0000256" key="2">
    <source>
        <dbReference type="ARBA" id="ARBA00005466"/>
    </source>
</evidence>
<gene>
    <name evidence="7" type="ORF">FD20_GL002212</name>
</gene>
<dbReference type="GO" id="GO:0071949">
    <property type="term" value="F:FAD binding"/>
    <property type="evidence" value="ECO:0007669"/>
    <property type="project" value="InterPro"/>
</dbReference>
<accession>A0A0R1PTP3</accession>
<keyword evidence="8" id="KW-1185">Reference proteome</keyword>
<dbReference type="PANTHER" id="PTHR42973:SF39">
    <property type="entry name" value="FAD-BINDING PCMH-TYPE DOMAIN-CONTAINING PROTEIN"/>
    <property type="match status" value="1"/>
</dbReference>
<evidence type="ECO:0000256" key="5">
    <source>
        <dbReference type="ARBA" id="ARBA00023002"/>
    </source>
</evidence>
<feature type="domain" description="FAD-binding PCMH-type" evidence="6">
    <location>
        <begin position="38"/>
        <end position="215"/>
    </location>
</feature>
<dbReference type="InterPro" id="IPR006094">
    <property type="entry name" value="Oxid_FAD_bind_N"/>
</dbReference>
<keyword evidence="4" id="KW-0274">FAD</keyword>
<dbReference type="InterPro" id="IPR016167">
    <property type="entry name" value="FAD-bd_PCMH_sub1"/>
</dbReference>
<dbReference type="InterPro" id="IPR050416">
    <property type="entry name" value="FAD-linked_Oxidoreductase"/>
</dbReference>
<dbReference type="PANTHER" id="PTHR42973">
    <property type="entry name" value="BINDING OXIDOREDUCTASE, PUTATIVE (AFU_ORTHOLOGUE AFUA_1G17690)-RELATED"/>
    <property type="match status" value="1"/>
</dbReference>
<dbReference type="PROSITE" id="PS51387">
    <property type="entry name" value="FAD_PCMH"/>
    <property type="match status" value="1"/>
</dbReference>